<evidence type="ECO:0000256" key="1">
    <source>
        <dbReference type="SAM" id="MobiDB-lite"/>
    </source>
</evidence>
<dbReference type="InterPro" id="IPR027450">
    <property type="entry name" value="AlkB-like"/>
</dbReference>
<dbReference type="AlphaFoldDB" id="A0AAX4K2G4"/>
<dbReference type="EMBL" id="CP144106">
    <property type="protein sequence ID" value="WWC91574.1"/>
    <property type="molecule type" value="Genomic_DNA"/>
</dbReference>
<dbReference type="GO" id="GO:0016491">
    <property type="term" value="F:oxidoreductase activity"/>
    <property type="evidence" value="ECO:0007669"/>
    <property type="project" value="TreeGrafter"/>
</dbReference>
<dbReference type="InterPro" id="IPR037151">
    <property type="entry name" value="AlkB-like_sf"/>
</dbReference>
<dbReference type="InterPro" id="IPR005123">
    <property type="entry name" value="Oxoglu/Fe-dep_dioxygenase_dom"/>
</dbReference>
<dbReference type="Gene3D" id="2.60.120.590">
    <property type="entry name" value="Alpha-ketoglutarate-dependent dioxygenase AlkB-like"/>
    <property type="match status" value="1"/>
</dbReference>
<evidence type="ECO:0000259" key="2">
    <source>
        <dbReference type="PROSITE" id="PS51471"/>
    </source>
</evidence>
<dbReference type="Pfam" id="PF13532">
    <property type="entry name" value="2OG-FeII_Oxy_2"/>
    <property type="match status" value="1"/>
</dbReference>
<dbReference type="InterPro" id="IPR032857">
    <property type="entry name" value="ALKBH4"/>
</dbReference>
<dbReference type="SUPFAM" id="SSF51197">
    <property type="entry name" value="Clavaminate synthase-like"/>
    <property type="match status" value="1"/>
</dbReference>
<dbReference type="GO" id="GO:0032451">
    <property type="term" value="F:demethylase activity"/>
    <property type="evidence" value="ECO:0007669"/>
    <property type="project" value="TreeGrafter"/>
</dbReference>
<accession>A0AAX4K2G4</accession>
<feature type="compositionally biased region" description="Basic and acidic residues" evidence="1">
    <location>
        <begin position="268"/>
        <end position="285"/>
    </location>
</feature>
<dbReference type="GeneID" id="91097189"/>
<sequence length="360" mass="40070">MVNTKIEDIKWVQKPWDHTSRINHIPLSSTRGKLASDGSIEGGHNQEILEFENGLILINDFLSNEEYDELLEKIKDEFIVLKEGEESSLKPTLSSDSGGGGEKNDKDNSSNHQTPKKSKSIRRQAIHYGPKYDYTTNHASPNSIPVPKYIEDIIDKMIIIIPKNNRVNQATIQFYPTGSGIPPHIDTHSCFDEYIISFSLGGKVNMSFQKATPVIAQKMFAPRRCLGGPTTSTSASSLSTTPSASATSLSVPSTNSSSSSSSSVQDQALEKDMHSKPESESSYHEIPLKPNSLCIMAKEIRYAWTHGIKSRSTDVNPITNQIEKRLDDRYSITFRKVDFDGKCNCDYGVWCDSQQKKDGE</sequence>
<name>A0AAX4K2G4_9TREE</name>
<dbReference type="PANTHER" id="PTHR12463">
    <property type="entry name" value="OXYGENASE-RELATED"/>
    <property type="match status" value="1"/>
</dbReference>
<dbReference type="PANTHER" id="PTHR12463:SF1">
    <property type="entry name" value="2-OXOGLUTARATE AND FE-DEPENDENT OXYGENASE FAMILY PROTEIN"/>
    <property type="match status" value="1"/>
</dbReference>
<keyword evidence="4" id="KW-1185">Reference proteome</keyword>
<dbReference type="PROSITE" id="PS51471">
    <property type="entry name" value="FE2OG_OXY"/>
    <property type="match status" value="1"/>
</dbReference>
<gene>
    <name evidence="3" type="ORF">L201_006520</name>
</gene>
<organism evidence="3 4">
    <name type="scientific">Kwoniella dendrophila CBS 6074</name>
    <dbReference type="NCBI Taxonomy" id="1295534"/>
    <lineage>
        <taxon>Eukaryota</taxon>
        <taxon>Fungi</taxon>
        <taxon>Dikarya</taxon>
        <taxon>Basidiomycota</taxon>
        <taxon>Agaricomycotina</taxon>
        <taxon>Tremellomycetes</taxon>
        <taxon>Tremellales</taxon>
        <taxon>Cryptococcaceae</taxon>
        <taxon>Kwoniella</taxon>
    </lineage>
</organism>
<proteinExistence type="predicted"/>
<feature type="compositionally biased region" description="Low complexity" evidence="1">
    <location>
        <begin position="229"/>
        <end position="263"/>
    </location>
</feature>
<feature type="domain" description="Fe2OG dioxygenase" evidence="2">
    <location>
        <begin position="166"/>
        <end position="338"/>
    </location>
</feature>
<evidence type="ECO:0000313" key="3">
    <source>
        <dbReference type="EMBL" id="WWC91574.1"/>
    </source>
</evidence>
<dbReference type="GO" id="GO:0070988">
    <property type="term" value="P:demethylation"/>
    <property type="evidence" value="ECO:0007669"/>
    <property type="project" value="InterPro"/>
</dbReference>
<feature type="region of interest" description="Disordered" evidence="1">
    <location>
        <begin position="89"/>
        <end position="122"/>
    </location>
</feature>
<dbReference type="RefSeq" id="XP_066078336.1">
    <property type="nucleotide sequence ID" value="XM_066222239.1"/>
</dbReference>
<reference evidence="3 4" key="1">
    <citation type="submission" date="2024-01" db="EMBL/GenBank/DDBJ databases">
        <title>Comparative genomics of Cryptococcus and Kwoniella reveals pathogenesis evolution and contrasting modes of karyotype evolution via chromosome fusion or intercentromeric recombination.</title>
        <authorList>
            <person name="Coelho M.A."/>
            <person name="David-Palma M."/>
            <person name="Shea T."/>
            <person name="Bowers K."/>
            <person name="McGinley-Smith S."/>
            <person name="Mohammad A.W."/>
            <person name="Gnirke A."/>
            <person name="Yurkov A.M."/>
            <person name="Nowrousian M."/>
            <person name="Sun S."/>
            <person name="Cuomo C.A."/>
            <person name="Heitman J."/>
        </authorList>
    </citation>
    <scope>NUCLEOTIDE SEQUENCE [LARGE SCALE GENOMIC DNA]</scope>
    <source>
        <strain evidence="3 4">CBS 6074</strain>
    </source>
</reference>
<protein>
    <recommendedName>
        <fullName evidence="2">Fe2OG dioxygenase domain-containing protein</fullName>
    </recommendedName>
</protein>
<dbReference type="Proteomes" id="UP001355207">
    <property type="component" value="Chromosome 9"/>
</dbReference>
<evidence type="ECO:0000313" key="4">
    <source>
        <dbReference type="Proteomes" id="UP001355207"/>
    </source>
</evidence>
<feature type="region of interest" description="Disordered" evidence="1">
    <location>
        <begin position="228"/>
        <end position="285"/>
    </location>
</feature>